<keyword evidence="3" id="KW-1185">Reference proteome</keyword>
<sequence length="55" mass="6408">MIEKLADHEPINAKGKFKKRSRMDTKSAWTPESIDTKVEQAVKSHNKERSRKEIV</sequence>
<evidence type="ECO:0000256" key="1">
    <source>
        <dbReference type="SAM" id="MobiDB-lite"/>
    </source>
</evidence>
<dbReference type="Proteomes" id="UP000315636">
    <property type="component" value="Unassembled WGS sequence"/>
</dbReference>
<accession>A0A521CR08</accession>
<dbReference type="RefSeq" id="WP_185956135.1">
    <property type="nucleotide sequence ID" value="NZ_FXTI01000004.1"/>
</dbReference>
<gene>
    <name evidence="2" type="ORF">SAMN06264849_104140</name>
</gene>
<feature type="compositionally biased region" description="Basic and acidic residues" evidence="1">
    <location>
        <begin position="1"/>
        <end position="11"/>
    </location>
</feature>
<proteinExistence type="predicted"/>
<evidence type="ECO:0000313" key="3">
    <source>
        <dbReference type="Proteomes" id="UP000315636"/>
    </source>
</evidence>
<dbReference type="AlphaFoldDB" id="A0A521CR08"/>
<evidence type="ECO:0000313" key="2">
    <source>
        <dbReference type="EMBL" id="SMO61882.1"/>
    </source>
</evidence>
<dbReference type="EMBL" id="FXTI01000004">
    <property type="protein sequence ID" value="SMO61882.1"/>
    <property type="molecule type" value="Genomic_DNA"/>
</dbReference>
<organism evidence="2 3">
    <name type="scientific">Melghirimyces algeriensis</name>
    <dbReference type="NCBI Taxonomy" id="910412"/>
    <lineage>
        <taxon>Bacteria</taxon>
        <taxon>Bacillati</taxon>
        <taxon>Bacillota</taxon>
        <taxon>Bacilli</taxon>
        <taxon>Bacillales</taxon>
        <taxon>Thermoactinomycetaceae</taxon>
        <taxon>Melghirimyces</taxon>
    </lineage>
</organism>
<feature type="region of interest" description="Disordered" evidence="1">
    <location>
        <begin position="1"/>
        <end position="31"/>
    </location>
</feature>
<protein>
    <submittedName>
        <fullName evidence="2">Uncharacterized protein</fullName>
    </submittedName>
</protein>
<reference evidence="2 3" key="1">
    <citation type="submission" date="2017-05" db="EMBL/GenBank/DDBJ databases">
        <authorList>
            <person name="Varghese N."/>
            <person name="Submissions S."/>
        </authorList>
    </citation>
    <scope>NUCLEOTIDE SEQUENCE [LARGE SCALE GENOMIC DNA]</scope>
    <source>
        <strain evidence="2 3">DSM 45474</strain>
    </source>
</reference>
<name>A0A521CR08_9BACL</name>